<gene>
    <name evidence="6" type="ordered locus">Metfor_1507</name>
</gene>
<evidence type="ECO:0000313" key="6">
    <source>
        <dbReference type="EMBL" id="AGB02540.1"/>
    </source>
</evidence>
<dbReference type="InterPro" id="IPR002774">
    <property type="entry name" value="Flagellin_arc-type"/>
</dbReference>
<dbReference type="EMBL" id="CP003167">
    <property type="protein sequence ID" value="AGB02540.1"/>
    <property type="molecule type" value="Genomic_DNA"/>
</dbReference>
<dbReference type="eggNOG" id="arCOG01829">
    <property type="taxonomic scope" value="Archaea"/>
</dbReference>
<dbReference type="PANTHER" id="PTHR35903">
    <property type="entry name" value="FLAGELLIN B1"/>
    <property type="match status" value="1"/>
</dbReference>
<dbReference type="GeneID" id="14307896"/>
<dbReference type="AlphaFoldDB" id="L0HET7"/>
<keyword evidence="5" id="KW-0812">Transmembrane</keyword>
<dbReference type="OrthoDB" id="111617at2157"/>
<accession>L0HET7</accession>
<dbReference type="FunCoup" id="L0HET7">
    <property type="interactions" value="2"/>
</dbReference>
<dbReference type="PANTHER" id="PTHR35903:SF1">
    <property type="entry name" value="FLAGELLIN B1"/>
    <property type="match status" value="1"/>
</dbReference>
<proteinExistence type="inferred from homology"/>
<name>L0HET7_METFS</name>
<sequence length="192" mass="20528">MRSFEQNDEGFTGLEAAIVLIAFVVVAAVFSYVVLGAGFFTTQKAQETVHTGVAQATSAVELSGPVMVQANTDSNSVKNITFYLQLAAGGNAVDITKIGYTVSTPAMMKTVQGTDSNVVNITWLKIIQTGNLLEPREMVLIDLGTEGMGFDSTSMKVNDKVTVEVKPPIGSSLPITRTLPAALNTPNWYEVY</sequence>
<dbReference type="Proteomes" id="UP000010824">
    <property type="component" value="Chromosome"/>
</dbReference>
<dbReference type="Pfam" id="PF01917">
    <property type="entry name" value="Flagellin_arch-type"/>
    <property type="match status" value="1"/>
</dbReference>
<keyword evidence="6" id="KW-0966">Cell projection</keyword>
<evidence type="ECO:0000256" key="2">
    <source>
        <dbReference type="ARBA" id="ARBA00010256"/>
    </source>
</evidence>
<comment type="similarity">
    <text evidence="2 4">Belongs to the archaeal flagellin family.</text>
</comment>
<comment type="subcellular location">
    <subcellularLocation>
        <location evidence="1 4">Archaeal flagellum</location>
    </subcellularLocation>
</comment>
<keyword evidence="5" id="KW-1133">Transmembrane helix</keyword>
<evidence type="ECO:0000256" key="4">
    <source>
        <dbReference type="RuleBase" id="RU361282"/>
    </source>
</evidence>
<keyword evidence="6" id="KW-0969">Cilium</keyword>
<dbReference type="RefSeq" id="WP_015285503.1">
    <property type="nucleotide sequence ID" value="NC_019943.1"/>
</dbReference>
<reference evidence="6 7" key="2">
    <citation type="journal article" date="2014" name="Genome Announc.">
        <title>Complete Genome Sequence of Methanoregula formicica SMSPT, a Mesophilic Hydrogenotrophic Methanogen Isolated from a Methanogenic Upflow Anaerobic Sludge Blanket Reactor.</title>
        <authorList>
            <person name="Yamamoto K."/>
            <person name="Tamaki H."/>
            <person name="Cadillo-Quiroz H."/>
            <person name="Imachi H."/>
            <person name="Kyrpides N."/>
            <person name="Woyke T."/>
            <person name="Goodwin L."/>
            <person name="Zinder S.H."/>
            <person name="Kamagata Y."/>
            <person name="Liu W.T."/>
        </authorList>
    </citation>
    <scope>NUCLEOTIDE SEQUENCE [LARGE SCALE GENOMIC DNA]</scope>
    <source>
        <strain evidence="7">DSM 22288 / NBRC 105244 / SMSP</strain>
    </source>
</reference>
<dbReference type="InParanoid" id="L0HET7"/>
<keyword evidence="7" id="KW-1185">Reference proteome</keyword>
<dbReference type="HOGENOM" id="CLU_084671_1_0_2"/>
<keyword evidence="3 4" id="KW-0974">Archaeal flagellum</keyword>
<keyword evidence="5" id="KW-0472">Membrane</keyword>
<feature type="transmembrane region" description="Helical" evidence="5">
    <location>
        <begin position="16"/>
        <end position="40"/>
    </location>
</feature>
<dbReference type="STRING" id="593750.Metfor_1507"/>
<dbReference type="GO" id="GO:0097589">
    <property type="term" value="C:archaeal-type flagellum"/>
    <property type="evidence" value="ECO:0007669"/>
    <property type="project" value="UniProtKB-SubCell"/>
</dbReference>
<dbReference type="InterPro" id="IPR013373">
    <property type="entry name" value="Flagellin/pilin_N_arc"/>
</dbReference>
<evidence type="ECO:0000313" key="7">
    <source>
        <dbReference type="Proteomes" id="UP000010824"/>
    </source>
</evidence>
<dbReference type="KEGG" id="mfo:Metfor_1507"/>
<dbReference type="GO" id="GO:0097588">
    <property type="term" value="P:archaeal or bacterial-type flagellum-dependent cell motility"/>
    <property type="evidence" value="ECO:0007669"/>
    <property type="project" value="InterPro"/>
</dbReference>
<dbReference type="SMR" id="L0HET7"/>
<protein>
    <recommendedName>
        <fullName evidence="4">Flagellin</fullName>
    </recommendedName>
</protein>
<reference evidence="7" key="1">
    <citation type="submission" date="2011-12" db="EMBL/GenBank/DDBJ databases">
        <title>Complete sequence of Methanoregula formicicum SMSP.</title>
        <authorList>
            <person name="Lucas S."/>
            <person name="Han J."/>
            <person name="Lapidus A."/>
            <person name="Cheng J.-F."/>
            <person name="Goodwin L."/>
            <person name="Pitluck S."/>
            <person name="Peters L."/>
            <person name="Ovchinnikova G."/>
            <person name="Teshima H."/>
            <person name="Detter J.C."/>
            <person name="Han C."/>
            <person name="Tapia R."/>
            <person name="Land M."/>
            <person name="Hauser L."/>
            <person name="Kyrpides N."/>
            <person name="Ivanova N."/>
            <person name="Pagani I."/>
            <person name="Imachi H."/>
            <person name="Tamaki H."/>
            <person name="Sekiguchi Y."/>
            <person name="Kamagata Y."/>
            <person name="Cadillo-Quiroz H."/>
            <person name="Zinder S."/>
            <person name="Liu W.-T."/>
            <person name="Woyke T."/>
        </authorList>
    </citation>
    <scope>NUCLEOTIDE SEQUENCE [LARGE SCALE GENOMIC DNA]</scope>
    <source>
        <strain evidence="7">DSM 22288 / NBRC 105244 / SMSP</strain>
    </source>
</reference>
<organism evidence="6 7">
    <name type="scientific">Methanoregula formicica (strain DSM 22288 / NBRC 105244 / SMSP)</name>
    <dbReference type="NCBI Taxonomy" id="593750"/>
    <lineage>
        <taxon>Archaea</taxon>
        <taxon>Methanobacteriati</taxon>
        <taxon>Methanobacteriota</taxon>
        <taxon>Stenosarchaea group</taxon>
        <taxon>Methanomicrobia</taxon>
        <taxon>Methanomicrobiales</taxon>
        <taxon>Methanoregulaceae</taxon>
        <taxon>Methanoregula</taxon>
    </lineage>
</organism>
<comment type="function">
    <text evidence="4">Flagellin is the subunit protein which polymerizes to form the filaments of archaeal flagella.</text>
</comment>
<dbReference type="NCBIfam" id="TIGR02537">
    <property type="entry name" value="arch_flag_Nterm"/>
    <property type="match status" value="1"/>
</dbReference>
<dbReference type="GO" id="GO:0005198">
    <property type="term" value="F:structural molecule activity"/>
    <property type="evidence" value="ECO:0007669"/>
    <property type="project" value="InterPro"/>
</dbReference>
<keyword evidence="6" id="KW-0282">Flagellum</keyword>
<evidence type="ECO:0000256" key="5">
    <source>
        <dbReference type="SAM" id="Phobius"/>
    </source>
</evidence>
<evidence type="ECO:0000256" key="3">
    <source>
        <dbReference type="ARBA" id="ARBA00022440"/>
    </source>
</evidence>
<evidence type="ECO:0000256" key="1">
    <source>
        <dbReference type="ARBA" id="ARBA00004618"/>
    </source>
</evidence>